<dbReference type="Pfam" id="PF10358">
    <property type="entry name" value="NT-C2"/>
    <property type="match status" value="1"/>
</dbReference>
<dbReference type="PROSITE" id="PS51840">
    <property type="entry name" value="C2_NT"/>
    <property type="match status" value="1"/>
</dbReference>
<dbReference type="InterPro" id="IPR011993">
    <property type="entry name" value="PH-like_dom_sf"/>
</dbReference>
<dbReference type="InterPro" id="IPR019448">
    <property type="entry name" value="NT-C2"/>
</dbReference>
<evidence type="ECO:0008006" key="5">
    <source>
        <dbReference type="Google" id="ProtNLM"/>
    </source>
</evidence>
<gene>
    <name evidence="3" type="ORF">LOD99_6929</name>
</gene>
<name>A0AAV7JIZ4_9METZ</name>
<organism evidence="3 4">
    <name type="scientific">Oopsacas minuta</name>
    <dbReference type="NCBI Taxonomy" id="111878"/>
    <lineage>
        <taxon>Eukaryota</taxon>
        <taxon>Metazoa</taxon>
        <taxon>Porifera</taxon>
        <taxon>Hexactinellida</taxon>
        <taxon>Hexasterophora</taxon>
        <taxon>Lyssacinosida</taxon>
        <taxon>Leucopsacidae</taxon>
        <taxon>Oopsacas</taxon>
    </lineage>
</organism>
<comment type="caution">
    <text evidence="3">The sequence shown here is derived from an EMBL/GenBank/DDBJ whole genome shotgun (WGS) entry which is preliminary data.</text>
</comment>
<dbReference type="InterPro" id="IPR001849">
    <property type="entry name" value="PH_domain"/>
</dbReference>
<reference evidence="3 4" key="1">
    <citation type="journal article" date="2023" name="BMC Biol.">
        <title>The compact genome of the sponge Oopsacas minuta (Hexactinellida) is lacking key metazoan core genes.</title>
        <authorList>
            <person name="Santini S."/>
            <person name="Schenkelaars Q."/>
            <person name="Jourda C."/>
            <person name="Duchesne M."/>
            <person name="Belahbib H."/>
            <person name="Rocher C."/>
            <person name="Selva M."/>
            <person name="Riesgo A."/>
            <person name="Vervoort M."/>
            <person name="Leys S.P."/>
            <person name="Kodjabachian L."/>
            <person name="Le Bivic A."/>
            <person name="Borchiellini C."/>
            <person name="Claverie J.M."/>
            <person name="Renard E."/>
        </authorList>
    </citation>
    <scope>NUCLEOTIDE SEQUENCE [LARGE SCALE GENOMIC DNA]</scope>
    <source>
        <strain evidence="3">SPO-2</strain>
    </source>
</reference>
<protein>
    <recommendedName>
        <fullName evidence="5">PH domain-containing protein</fullName>
    </recommendedName>
</protein>
<proteinExistence type="predicted"/>
<sequence>MHKKNSTKFLVTISYKSIDFEFAQHFEPDDINIKWWRQFRTTDSLKIGESPIWNKTRVDDNGFSGGQAIYRFSCSPTLRVTLHKAKKDKESFERKVYRFAIESIRYDGRAKTLASTELDMSDYATALGDTQYLAIALEPKKKYVLKAVINLSVNYEFIRSGNSKDADMISTWSRESLEHLCNPEECDGNATFIGDGVWDLSVKSLARKIREYKGDLLVQGIEIQDFLKELSQCQLTVIIANSECSEGASEIVSSVNSFYSAVTSKFGNKIEVIYLSFGKQDDTQTIQVNCPRIKPYSGLHDVLIQDFDITTSPYLIVLSKDQLITCTSDPNSILSQINSKTCESIVEKWLTDAANNLHKHSTESLPIKQANKEFTLQTVHSLPNLELENKISNIRKKVLRRSSLFSGLQTVSEKTEPLTVIQAEYNIGGTLMKRGVSGITGRMWRPRQFKYQDGKIIYIDAKKNEVKGHIDLSEVISFDILPIDKQDKNNGTFNIVTRDRVFEMQAMDNEQMKSWIDAAVTLQKAITFNNQKD</sequence>
<dbReference type="SUPFAM" id="SSF50729">
    <property type="entry name" value="PH domain-like"/>
    <property type="match status" value="1"/>
</dbReference>
<evidence type="ECO:0000313" key="4">
    <source>
        <dbReference type="Proteomes" id="UP001165289"/>
    </source>
</evidence>
<dbReference type="Pfam" id="PF00169">
    <property type="entry name" value="PH"/>
    <property type="match status" value="1"/>
</dbReference>
<evidence type="ECO:0000259" key="2">
    <source>
        <dbReference type="PROSITE" id="PS51840"/>
    </source>
</evidence>
<evidence type="ECO:0000259" key="1">
    <source>
        <dbReference type="PROSITE" id="PS50003"/>
    </source>
</evidence>
<dbReference type="EMBL" id="JAKMXF010000324">
    <property type="protein sequence ID" value="KAI6648855.1"/>
    <property type="molecule type" value="Genomic_DNA"/>
</dbReference>
<dbReference type="SMART" id="SM00233">
    <property type="entry name" value="PH"/>
    <property type="match status" value="1"/>
</dbReference>
<accession>A0AAV7JIZ4</accession>
<feature type="domain" description="PH" evidence="1">
    <location>
        <begin position="424"/>
        <end position="524"/>
    </location>
</feature>
<dbReference type="AlphaFoldDB" id="A0AAV7JIZ4"/>
<dbReference type="PROSITE" id="PS50003">
    <property type="entry name" value="PH_DOMAIN"/>
    <property type="match status" value="1"/>
</dbReference>
<feature type="domain" description="C2 NT-type" evidence="2">
    <location>
        <begin position="1"/>
        <end position="157"/>
    </location>
</feature>
<dbReference type="Proteomes" id="UP001165289">
    <property type="component" value="Unassembled WGS sequence"/>
</dbReference>
<dbReference type="Gene3D" id="2.30.29.30">
    <property type="entry name" value="Pleckstrin-homology domain (PH domain)/Phosphotyrosine-binding domain (PTB)"/>
    <property type="match status" value="1"/>
</dbReference>
<keyword evidence="4" id="KW-1185">Reference proteome</keyword>
<evidence type="ECO:0000313" key="3">
    <source>
        <dbReference type="EMBL" id="KAI6648855.1"/>
    </source>
</evidence>